<dbReference type="PANTHER" id="PTHR47089">
    <property type="entry name" value="ABC TRANSPORTER, PERMEASE PROTEIN"/>
    <property type="match status" value="1"/>
</dbReference>
<protein>
    <recommendedName>
        <fullName evidence="9">Ribose/galactose ABC transporter permease</fullName>
    </recommendedName>
</protein>
<reference evidence="7 8" key="1">
    <citation type="submission" date="2020-04" db="EMBL/GenBank/DDBJ databases">
        <title>Complete genome sequence of Spiroplasma platyhelix ATCC 51748, an insect isolate.</title>
        <authorList>
            <person name="Green E.A."/>
            <person name="Klassen J.L."/>
        </authorList>
    </citation>
    <scope>NUCLEOTIDE SEQUENCE [LARGE SCALE GENOMIC DNA]</scope>
    <source>
        <strain evidence="7 8">PALS-1</strain>
    </source>
</reference>
<dbReference type="InterPro" id="IPR001851">
    <property type="entry name" value="ABC_transp_permease"/>
</dbReference>
<keyword evidence="2" id="KW-1003">Cell membrane</keyword>
<feature type="transmembrane region" description="Helical" evidence="6">
    <location>
        <begin position="35"/>
        <end position="60"/>
    </location>
</feature>
<dbReference type="CDD" id="cd06580">
    <property type="entry name" value="TM_PBP1_transp_TpRbsC_like"/>
    <property type="match status" value="1"/>
</dbReference>
<keyword evidence="3 6" id="KW-0812">Transmembrane</keyword>
<dbReference type="EMBL" id="JAAVVK010000002">
    <property type="protein sequence ID" value="NKE38693.1"/>
    <property type="molecule type" value="Genomic_DNA"/>
</dbReference>
<dbReference type="GO" id="GO:0022857">
    <property type="term" value="F:transmembrane transporter activity"/>
    <property type="evidence" value="ECO:0007669"/>
    <property type="project" value="InterPro"/>
</dbReference>
<proteinExistence type="predicted"/>
<dbReference type="RefSeq" id="WP_168105164.1">
    <property type="nucleotide sequence ID" value="NZ_CP051215.1"/>
</dbReference>
<keyword evidence="8" id="KW-1185">Reference proteome</keyword>
<dbReference type="Proteomes" id="UP000584587">
    <property type="component" value="Unassembled WGS sequence"/>
</dbReference>
<feature type="transmembrane region" description="Helical" evidence="6">
    <location>
        <begin position="130"/>
        <end position="153"/>
    </location>
</feature>
<evidence type="ECO:0000256" key="3">
    <source>
        <dbReference type="ARBA" id="ARBA00022692"/>
    </source>
</evidence>
<feature type="transmembrane region" description="Helical" evidence="6">
    <location>
        <begin position="334"/>
        <end position="357"/>
    </location>
</feature>
<organism evidence="7 8">
    <name type="scientific">Spiroplasma platyhelix PALS-1</name>
    <dbReference type="NCBI Taxonomy" id="1276218"/>
    <lineage>
        <taxon>Bacteria</taxon>
        <taxon>Bacillati</taxon>
        <taxon>Mycoplasmatota</taxon>
        <taxon>Mollicutes</taxon>
        <taxon>Entomoplasmatales</taxon>
        <taxon>Spiroplasmataceae</taxon>
        <taxon>Spiroplasma</taxon>
    </lineage>
</organism>
<dbReference type="PANTHER" id="PTHR47089:SF1">
    <property type="entry name" value="GUANOSINE ABC TRANSPORTER PERMEASE PROTEIN NUPP"/>
    <property type="match status" value="1"/>
</dbReference>
<evidence type="ECO:0000256" key="2">
    <source>
        <dbReference type="ARBA" id="ARBA00022475"/>
    </source>
</evidence>
<evidence type="ECO:0000313" key="7">
    <source>
        <dbReference type="EMBL" id="NKE38693.1"/>
    </source>
</evidence>
<name>A0A846UA02_9MOLU</name>
<accession>A0A846UA02</accession>
<evidence type="ECO:0000256" key="4">
    <source>
        <dbReference type="ARBA" id="ARBA00022989"/>
    </source>
</evidence>
<evidence type="ECO:0000313" key="8">
    <source>
        <dbReference type="Proteomes" id="UP000584587"/>
    </source>
</evidence>
<feature type="transmembrane region" description="Helical" evidence="6">
    <location>
        <begin position="257"/>
        <end position="279"/>
    </location>
</feature>
<feature type="transmembrane region" description="Helical" evidence="6">
    <location>
        <begin position="80"/>
        <end position="97"/>
    </location>
</feature>
<evidence type="ECO:0000256" key="5">
    <source>
        <dbReference type="ARBA" id="ARBA00023136"/>
    </source>
</evidence>
<keyword evidence="4 6" id="KW-1133">Transmembrane helix</keyword>
<feature type="transmembrane region" description="Helical" evidence="6">
    <location>
        <begin position="104"/>
        <end position="124"/>
    </location>
</feature>
<feature type="transmembrane region" description="Helical" evidence="6">
    <location>
        <begin position="162"/>
        <end position="180"/>
    </location>
</feature>
<dbReference type="GO" id="GO:0005886">
    <property type="term" value="C:plasma membrane"/>
    <property type="evidence" value="ECO:0007669"/>
    <property type="project" value="UniProtKB-SubCell"/>
</dbReference>
<dbReference type="Pfam" id="PF02653">
    <property type="entry name" value="BPD_transp_2"/>
    <property type="match status" value="1"/>
</dbReference>
<keyword evidence="5 6" id="KW-0472">Membrane</keyword>
<comment type="subcellular location">
    <subcellularLocation>
        <location evidence="1">Cell membrane</location>
        <topology evidence="1">Multi-pass membrane protein</topology>
    </subcellularLocation>
</comment>
<feature type="transmembrane region" description="Helical" evidence="6">
    <location>
        <begin position="210"/>
        <end position="228"/>
    </location>
</feature>
<evidence type="ECO:0000256" key="6">
    <source>
        <dbReference type="SAM" id="Phobius"/>
    </source>
</evidence>
<sequence>MTKFQQKRWFWTRRSRLFLGSKELQGSVSKFKGSVFAVILGLIIGSIVIAATGNSAFTYFHYLLFFAFSSYGYNNWDNTLVWWAIYIVAGLALVMSFKTGMFNIGVAGQMLAAGSVVIAIGIRYDFSQPIAIIVALIAGVLAAVSVALVTALLKVWFNVHEVVTSILLNWTIWYLIKWLFTTSKDLYDDSRGATLQLHDSMNFAISGYKFILPLILAFVLVVAVWFLLKKTTLGYKVKTVGLNPFAADYAGISRRQYGLSSFIISGALAGVMGVIYYIAMNPSLSFATDALPSIGFDSISVALVGQINPFGTVAAAFLWGLIKSGGPIGSVGLGIPNAVSDIIFGVIIYSAACAILLSKIAPIKFLISYFNVEFNKNRRKKFHHYIRNIWKDFMKTFQIKKAYNHKIKAWQKVNNKEKVDEIKNKERITLINDKKDNIQVCKSQMQQEWQSLKNFFHQEYDRIWTSGLKGINNKATQAKKQVYAENLNHYINTRSTYEETVHSLSQDFKDKVTVLSRENAPELHQRIKGLTHLYKQQVKIETSNFNQQFYKLIDEEQEKLMVIQKQLNKAKTAYHKKSKSAKKKAGK</sequence>
<dbReference type="AlphaFoldDB" id="A0A846UA02"/>
<feature type="transmembrane region" description="Helical" evidence="6">
    <location>
        <begin position="299"/>
        <end position="322"/>
    </location>
</feature>
<gene>
    <name evidence="7" type="ORF">HER12_02850</name>
</gene>
<comment type="caution">
    <text evidence="7">The sequence shown here is derived from an EMBL/GenBank/DDBJ whole genome shotgun (WGS) entry which is preliminary data.</text>
</comment>
<evidence type="ECO:0000256" key="1">
    <source>
        <dbReference type="ARBA" id="ARBA00004651"/>
    </source>
</evidence>
<evidence type="ECO:0008006" key="9">
    <source>
        <dbReference type="Google" id="ProtNLM"/>
    </source>
</evidence>